<organism evidence="1">
    <name type="scientific">Caldilineaceae bacterium SB0662_bin_9</name>
    <dbReference type="NCBI Taxonomy" id="2605258"/>
    <lineage>
        <taxon>Bacteria</taxon>
        <taxon>Bacillati</taxon>
        <taxon>Chloroflexota</taxon>
        <taxon>Caldilineae</taxon>
        <taxon>Caldilineales</taxon>
        <taxon>Caldilineaceae</taxon>
    </lineage>
</organism>
<evidence type="ECO:0000313" key="1">
    <source>
        <dbReference type="EMBL" id="MYD89381.1"/>
    </source>
</evidence>
<sequence>MIPWRLIVAGSLAALLVVAGSDWALSKARLDDVVIESWLDPPRVVADGKSATVITLRVTEHGQPRAGDLVQLWIDTGSGLVIPDWVITDEEGMAQTVYTPNPASVYDPHDEAKIYAMDINVGRLVEVGKRHLVVVPLATPEA</sequence>
<name>A0A6B1DQF6_9CHLR</name>
<gene>
    <name evidence="1" type="ORF">F4Y08_03440</name>
</gene>
<dbReference type="AlphaFoldDB" id="A0A6B1DQF6"/>
<dbReference type="InterPro" id="IPR013783">
    <property type="entry name" value="Ig-like_fold"/>
</dbReference>
<protein>
    <submittedName>
        <fullName evidence="1">Uncharacterized protein</fullName>
    </submittedName>
</protein>
<dbReference type="EMBL" id="VXPY01000018">
    <property type="protein sequence ID" value="MYD89381.1"/>
    <property type="molecule type" value="Genomic_DNA"/>
</dbReference>
<accession>A0A6B1DQF6</accession>
<dbReference type="InterPro" id="IPR008964">
    <property type="entry name" value="Invasin/intimin_cell_adhesion"/>
</dbReference>
<comment type="caution">
    <text evidence="1">The sequence shown here is derived from an EMBL/GenBank/DDBJ whole genome shotgun (WGS) entry which is preliminary data.</text>
</comment>
<proteinExistence type="predicted"/>
<dbReference type="Gene3D" id="2.60.40.10">
    <property type="entry name" value="Immunoglobulins"/>
    <property type="match status" value="1"/>
</dbReference>
<reference evidence="1" key="1">
    <citation type="submission" date="2019-09" db="EMBL/GenBank/DDBJ databases">
        <title>Characterisation of the sponge microbiome using genome-centric metagenomics.</title>
        <authorList>
            <person name="Engelberts J.P."/>
            <person name="Robbins S.J."/>
            <person name="De Goeij J.M."/>
            <person name="Aranda M."/>
            <person name="Bell S.C."/>
            <person name="Webster N.S."/>
        </authorList>
    </citation>
    <scope>NUCLEOTIDE SEQUENCE</scope>
    <source>
        <strain evidence="1">SB0662_bin_9</strain>
    </source>
</reference>
<dbReference type="SUPFAM" id="SSF49373">
    <property type="entry name" value="Invasin/intimin cell-adhesion fragments"/>
    <property type="match status" value="1"/>
</dbReference>